<accession>A0ABN2P4G1</accession>
<name>A0ABN2P4G1_9ACTN</name>
<protein>
    <submittedName>
        <fullName evidence="1">Uncharacterized protein</fullName>
    </submittedName>
</protein>
<dbReference type="RefSeq" id="WP_344004213.1">
    <property type="nucleotide sequence ID" value="NZ_BAAAMY010000002.1"/>
</dbReference>
<evidence type="ECO:0000313" key="1">
    <source>
        <dbReference type="EMBL" id="GAA1909509.1"/>
    </source>
</evidence>
<gene>
    <name evidence="1" type="ORF">GCM10009737_08490</name>
</gene>
<organism evidence="1 2">
    <name type="scientific">Nocardioides lentus</name>
    <dbReference type="NCBI Taxonomy" id="338077"/>
    <lineage>
        <taxon>Bacteria</taxon>
        <taxon>Bacillati</taxon>
        <taxon>Actinomycetota</taxon>
        <taxon>Actinomycetes</taxon>
        <taxon>Propionibacteriales</taxon>
        <taxon>Nocardioidaceae</taxon>
        <taxon>Nocardioides</taxon>
    </lineage>
</organism>
<proteinExistence type="predicted"/>
<keyword evidence="2" id="KW-1185">Reference proteome</keyword>
<reference evidence="1 2" key="1">
    <citation type="journal article" date="2019" name="Int. J. Syst. Evol. Microbiol.">
        <title>The Global Catalogue of Microorganisms (GCM) 10K type strain sequencing project: providing services to taxonomists for standard genome sequencing and annotation.</title>
        <authorList>
            <consortium name="The Broad Institute Genomics Platform"/>
            <consortium name="The Broad Institute Genome Sequencing Center for Infectious Disease"/>
            <person name="Wu L."/>
            <person name="Ma J."/>
        </authorList>
    </citation>
    <scope>NUCLEOTIDE SEQUENCE [LARGE SCALE GENOMIC DNA]</scope>
    <source>
        <strain evidence="1 2">JCM 14046</strain>
    </source>
</reference>
<comment type="caution">
    <text evidence="1">The sequence shown here is derived from an EMBL/GenBank/DDBJ whole genome shotgun (WGS) entry which is preliminary data.</text>
</comment>
<sequence length="102" mass="11677">MLTLEVDFNDVTRDGSLVTDARLIEQRVYVGSRVRVHDELEDEYRNAVVRSVDGKTHRILLEVDWDEEWAVELNHIRPAEAHTLGLEPITPMVIDSHLMAAS</sequence>
<evidence type="ECO:0000313" key="2">
    <source>
        <dbReference type="Proteomes" id="UP001501612"/>
    </source>
</evidence>
<dbReference type="Proteomes" id="UP001501612">
    <property type="component" value="Unassembled WGS sequence"/>
</dbReference>
<dbReference type="EMBL" id="BAAAMY010000002">
    <property type="protein sequence ID" value="GAA1909509.1"/>
    <property type="molecule type" value="Genomic_DNA"/>
</dbReference>